<evidence type="ECO:0000256" key="1">
    <source>
        <dbReference type="ARBA" id="ARBA00007039"/>
    </source>
</evidence>
<dbReference type="Gene3D" id="3.90.226.10">
    <property type="entry name" value="2-enoyl-CoA Hydratase, Chain A, domain 1"/>
    <property type="match status" value="1"/>
</dbReference>
<evidence type="ECO:0000256" key="2">
    <source>
        <dbReference type="ARBA" id="ARBA00013230"/>
    </source>
</evidence>
<dbReference type="InterPro" id="IPR033135">
    <property type="entry name" value="ClpP_His_AS"/>
</dbReference>
<sequence>RIIFLAGSISERTASIVIMRLLYLQSIKKDQPINLYINSPGGLVDQTLAVYDTMQFLGCEVATYCIGQAASGAAIILAAGTKGQRYALPNAKVMLHQPYSGISGQAEDIRIQAEEVLKDKKLLNEILAKHTGQDPEKIACEIERDRFMNAAEALEYGIVDEILVEYDRDKRKKKKS</sequence>
<feature type="non-terminal residue" evidence="8">
    <location>
        <position position="1"/>
    </location>
</feature>
<organism evidence="8">
    <name type="scientific">marine sediment metagenome</name>
    <dbReference type="NCBI Taxonomy" id="412755"/>
    <lineage>
        <taxon>unclassified sequences</taxon>
        <taxon>metagenomes</taxon>
        <taxon>ecological metagenomes</taxon>
    </lineage>
</organism>
<comment type="caution">
    <text evidence="8">The sequence shown here is derived from an EMBL/GenBank/DDBJ whole genome shotgun (WGS) entry which is preliminary data.</text>
</comment>
<reference evidence="8" key="1">
    <citation type="journal article" date="2014" name="Front. Microbiol.">
        <title>High frequency of phylogenetically diverse reductive dehalogenase-homologous genes in deep subseafloor sedimentary metagenomes.</title>
        <authorList>
            <person name="Kawai M."/>
            <person name="Futagami T."/>
            <person name="Toyoda A."/>
            <person name="Takaki Y."/>
            <person name="Nishi S."/>
            <person name="Hori S."/>
            <person name="Arai W."/>
            <person name="Tsubouchi T."/>
            <person name="Morono Y."/>
            <person name="Uchiyama I."/>
            <person name="Ito T."/>
            <person name="Fujiyama A."/>
            <person name="Inagaki F."/>
            <person name="Takami H."/>
        </authorList>
    </citation>
    <scope>NUCLEOTIDE SEQUENCE</scope>
    <source>
        <strain evidence="8">Expedition CK06-06</strain>
    </source>
</reference>
<dbReference type="EC" id="3.4.21.92" evidence="2"/>
<evidence type="ECO:0000256" key="4">
    <source>
        <dbReference type="ARBA" id="ARBA00022670"/>
    </source>
</evidence>
<keyword evidence="5" id="KW-0378">Hydrolase</keyword>
<name>X0ZQJ9_9ZZZZ</name>
<dbReference type="InterPro" id="IPR029045">
    <property type="entry name" value="ClpP/crotonase-like_dom_sf"/>
</dbReference>
<evidence type="ECO:0000256" key="5">
    <source>
        <dbReference type="ARBA" id="ARBA00022801"/>
    </source>
</evidence>
<evidence type="ECO:0000256" key="3">
    <source>
        <dbReference type="ARBA" id="ARBA00022490"/>
    </source>
</evidence>
<protein>
    <recommendedName>
        <fullName evidence="2">endopeptidase Clp</fullName>
        <ecNumber evidence="2">3.4.21.92</ecNumber>
    </recommendedName>
</protein>
<dbReference type="PROSITE" id="PS00382">
    <property type="entry name" value="CLP_PROTEASE_HIS"/>
    <property type="match status" value="1"/>
</dbReference>
<dbReference type="Pfam" id="PF00574">
    <property type="entry name" value="CLP_protease"/>
    <property type="match status" value="1"/>
</dbReference>
<gene>
    <name evidence="8" type="ORF">S01H1_77360</name>
</gene>
<dbReference type="GO" id="GO:0009368">
    <property type="term" value="C:endopeptidase Clp complex"/>
    <property type="evidence" value="ECO:0007669"/>
    <property type="project" value="TreeGrafter"/>
</dbReference>
<comment type="similarity">
    <text evidence="1">Belongs to the peptidase S14 family.</text>
</comment>
<dbReference type="GO" id="GO:0004176">
    <property type="term" value="F:ATP-dependent peptidase activity"/>
    <property type="evidence" value="ECO:0007669"/>
    <property type="project" value="InterPro"/>
</dbReference>
<dbReference type="GO" id="GO:0051117">
    <property type="term" value="F:ATPase binding"/>
    <property type="evidence" value="ECO:0007669"/>
    <property type="project" value="TreeGrafter"/>
</dbReference>
<dbReference type="EMBL" id="BARS01051985">
    <property type="protein sequence ID" value="GAG50496.1"/>
    <property type="molecule type" value="Genomic_DNA"/>
</dbReference>
<dbReference type="InterPro" id="IPR023562">
    <property type="entry name" value="ClpP/TepA"/>
</dbReference>
<dbReference type="InterPro" id="IPR001907">
    <property type="entry name" value="ClpP"/>
</dbReference>
<keyword evidence="4" id="KW-0645">Protease</keyword>
<comment type="catalytic activity">
    <reaction evidence="7">
        <text>Hydrolysis of proteins to small peptides in the presence of ATP and magnesium. alpha-casein is the usual test substrate. In the absence of ATP, only oligopeptides shorter than five residues are hydrolyzed (such as succinyl-Leu-Tyr-|-NHMec, and Leu-Tyr-Leu-|-Tyr-Trp, in which cleavage of the -Tyr-|-Leu- and -Tyr-|-Trp bonds also occurs).</text>
        <dbReference type="EC" id="3.4.21.92"/>
    </reaction>
</comment>
<proteinExistence type="inferred from homology"/>
<dbReference type="PRINTS" id="PR00127">
    <property type="entry name" value="CLPPROTEASEP"/>
</dbReference>
<dbReference type="AlphaFoldDB" id="X0ZQJ9"/>
<dbReference type="CDD" id="cd07017">
    <property type="entry name" value="S14_ClpP_2"/>
    <property type="match status" value="1"/>
</dbReference>
<dbReference type="PANTHER" id="PTHR10381">
    <property type="entry name" value="ATP-DEPENDENT CLP PROTEASE PROTEOLYTIC SUBUNIT"/>
    <property type="match status" value="1"/>
</dbReference>
<dbReference type="SUPFAM" id="SSF52096">
    <property type="entry name" value="ClpP/crotonase"/>
    <property type="match status" value="1"/>
</dbReference>
<dbReference type="PANTHER" id="PTHR10381:SF70">
    <property type="entry name" value="ATP-DEPENDENT CLP PROTEASE PROTEOLYTIC SUBUNIT"/>
    <property type="match status" value="1"/>
</dbReference>
<evidence type="ECO:0000256" key="7">
    <source>
        <dbReference type="ARBA" id="ARBA00034021"/>
    </source>
</evidence>
<keyword evidence="6" id="KW-0720">Serine protease</keyword>
<accession>X0ZQJ9</accession>
<dbReference type="GO" id="GO:0004252">
    <property type="term" value="F:serine-type endopeptidase activity"/>
    <property type="evidence" value="ECO:0007669"/>
    <property type="project" value="UniProtKB-EC"/>
</dbReference>
<dbReference type="GO" id="GO:0006515">
    <property type="term" value="P:protein quality control for misfolded or incompletely synthesized proteins"/>
    <property type="evidence" value="ECO:0007669"/>
    <property type="project" value="TreeGrafter"/>
</dbReference>
<evidence type="ECO:0000313" key="8">
    <source>
        <dbReference type="EMBL" id="GAG50496.1"/>
    </source>
</evidence>
<keyword evidence="3" id="KW-0963">Cytoplasm</keyword>
<evidence type="ECO:0000256" key="6">
    <source>
        <dbReference type="ARBA" id="ARBA00022825"/>
    </source>
</evidence>